<dbReference type="PROSITE" id="PS51513">
    <property type="entry name" value="FFD"/>
    <property type="match status" value="1"/>
</dbReference>
<dbReference type="InterPro" id="IPR025768">
    <property type="entry name" value="TFG_box"/>
</dbReference>
<feature type="short sequence motif" description="FFD box" evidence="1">
    <location>
        <begin position="281"/>
        <end position="297"/>
    </location>
</feature>
<feature type="short sequence motif" description="TFG box" evidence="2">
    <location>
        <begin position="312"/>
        <end position="332"/>
    </location>
</feature>
<protein>
    <submittedName>
        <fullName evidence="7">Protein LSM14-like protein</fullName>
    </submittedName>
</protein>
<feature type="compositionally biased region" description="Low complexity" evidence="3">
    <location>
        <begin position="346"/>
        <end position="383"/>
    </location>
</feature>
<evidence type="ECO:0000256" key="1">
    <source>
        <dbReference type="PROSITE-ProRule" id="PRU00846"/>
    </source>
</evidence>
<keyword evidence="8" id="KW-1185">Reference proteome</keyword>
<dbReference type="PROSITE" id="PS51536">
    <property type="entry name" value="TFG"/>
    <property type="match status" value="1"/>
</dbReference>
<evidence type="ECO:0000313" key="8">
    <source>
        <dbReference type="Proteomes" id="UP000187429"/>
    </source>
</evidence>
<feature type="region of interest" description="Disordered" evidence="3">
    <location>
        <begin position="113"/>
        <end position="226"/>
    </location>
</feature>
<accession>A0A1R1YMC3</accession>
<proteinExistence type="predicted"/>
<feature type="region of interest" description="Disordered" evidence="3">
    <location>
        <begin position="78"/>
        <end position="99"/>
    </location>
</feature>
<sequence>MGDNPHFGNRISLISKSGFRYVGILKDVNEQEQTISLIQVQSMGTEGRKQNPQDEVPPLSEIYEFVQFRATDVTSVQFESDFNPPPPPQPHLPEDPAILGSGAHTQIEQKDEIHPEAQKSQQPATSKSDYQVAEPAPSSQHNNVPENARPHNDTQKNTNQTQQSHNSDAGNTQSNYQGQRNQQNQQNRRMRGNENTYRPQMRKPSYHTNNNQKSKIPDSDFDFEQNNSKFDKSQLVEEISKLKVTASVTSPTTNHVPSTTAKQVAQAPDLGIEDISKKPEDYYNKKKSFFDDISCETKERYNNVNQSLSYKERRDRANDERRHNVETFGFPSSMGSRRYHRGGSRQNNWNPSYRYNNNNISNPNANNRSNYNQRNNQNQNQNQKQDLVQSKNPNPENQNVIA</sequence>
<evidence type="ECO:0000256" key="2">
    <source>
        <dbReference type="PROSITE-ProRule" id="PRU00869"/>
    </source>
</evidence>
<dbReference type="PANTHER" id="PTHR13586">
    <property type="entry name" value="SCD6 PROTEIN-RELATED"/>
    <property type="match status" value="1"/>
</dbReference>
<dbReference type="SUPFAM" id="SSF50182">
    <property type="entry name" value="Sm-like ribonucleoproteins"/>
    <property type="match status" value="1"/>
</dbReference>
<dbReference type="OrthoDB" id="21539at2759"/>
<comment type="caution">
    <text evidence="7">The sequence shown here is derived from an EMBL/GenBank/DDBJ whole genome shotgun (WGS) entry which is preliminary data.</text>
</comment>
<dbReference type="Proteomes" id="UP000187429">
    <property type="component" value="Unassembled WGS sequence"/>
</dbReference>
<feature type="compositionally biased region" description="Low complexity" evidence="3">
    <location>
        <begin position="177"/>
        <end position="187"/>
    </location>
</feature>
<reference evidence="8" key="1">
    <citation type="submission" date="2017-01" db="EMBL/GenBank/DDBJ databases">
        <authorList>
            <person name="Wang Y."/>
            <person name="White M."/>
            <person name="Kvist S."/>
            <person name="Moncalvo J.-M."/>
        </authorList>
    </citation>
    <scope>NUCLEOTIDE SEQUENCE [LARGE SCALE GENOMIC DNA]</scope>
    <source>
        <strain evidence="8">ID-206-W2</strain>
    </source>
</reference>
<dbReference type="Gene3D" id="2.30.30.100">
    <property type="match status" value="1"/>
</dbReference>
<dbReference type="InterPro" id="IPR019050">
    <property type="entry name" value="FDF_dom"/>
</dbReference>
<dbReference type="InterPro" id="IPR010920">
    <property type="entry name" value="LSM_dom_sf"/>
</dbReference>
<feature type="domain" description="TFG box profile" evidence="6">
    <location>
        <begin position="312"/>
        <end position="332"/>
    </location>
</feature>
<feature type="domain" description="FFD box profile" evidence="5">
    <location>
        <begin position="281"/>
        <end position="297"/>
    </location>
</feature>
<dbReference type="EMBL" id="LSSM01000729">
    <property type="protein sequence ID" value="OMJ28048.1"/>
    <property type="molecule type" value="Genomic_DNA"/>
</dbReference>
<dbReference type="SMART" id="SM01271">
    <property type="entry name" value="LSM14"/>
    <property type="match status" value="1"/>
</dbReference>
<dbReference type="InterPro" id="IPR025609">
    <property type="entry name" value="Lsm14-like_N"/>
</dbReference>
<feature type="region of interest" description="Disordered" evidence="3">
    <location>
        <begin position="247"/>
        <end position="273"/>
    </location>
</feature>
<evidence type="ECO:0000313" key="7">
    <source>
        <dbReference type="EMBL" id="OMJ28048.1"/>
    </source>
</evidence>
<evidence type="ECO:0000256" key="3">
    <source>
        <dbReference type="SAM" id="MobiDB-lite"/>
    </source>
</evidence>
<dbReference type="InterPro" id="IPR025762">
    <property type="entry name" value="DFDF"/>
</dbReference>
<dbReference type="AlphaFoldDB" id="A0A1R1YMC3"/>
<feature type="compositionally biased region" description="Basic and acidic residues" evidence="3">
    <location>
        <begin position="311"/>
        <end position="325"/>
    </location>
</feature>
<dbReference type="InterPro" id="IPR025761">
    <property type="entry name" value="FFD_box"/>
</dbReference>
<gene>
    <name evidence="7" type="ORF">AYI69_g2478</name>
</gene>
<feature type="compositionally biased region" description="Polar residues" evidence="3">
    <location>
        <begin position="118"/>
        <end position="129"/>
    </location>
</feature>
<dbReference type="SMART" id="SM01199">
    <property type="entry name" value="FDF"/>
    <property type="match status" value="1"/>
</dbReference>
<feature type="domain" description="DFDF" evidence="4">
    <location>
        <begin position="209"/>
        <end position="245"/>
    </location>
</feature>
<evidence type="ECO:0000259" key="4">
    <source>
        <dbReference type="PROSITE" id="PS51512"/>
    </source>
</evidence>
<dbReference type="PROSITE" id="PS51512">
    <property type="entry name" value="DFDF"/>
    <property type="match status" value="1"/>
</dbReference>
<evidence type="ECO:0000259" key="5">
    <source>
        <dbReference type="PROSITE" id="PS51513"/>
    </source>
</evidence>
<evidence type="ECO:0000259" key="6">
    <source>
        <dbReference type="PROSITE" id="PS51536"/>
    </source>
</evidence>
<organism evidence="7 8">
    <name type="scientific">Smittium culicis</name>
    <dbReference type="NCBI Taxonomy" id="133412"/>
    <lineage>
        <taxon>Eukaryota</taxon>
        <taxon>Fungi</taxon>
        <taxon>Fungi incertae sedis</taxon>
        <taxon>Zoopagomycota</taxon>
        <taxon>Kickxellomycotina</taxon>
        <taxon>Harpellomycetes</taxon>
        <taxon>Harpellales</taxon>
        <taxon>Legeriomycetaceae</taxon>
        <taxon>Smittium</taxon>
    </lineage>
</organism>
<dbReference type="Pfam" id="PF12701">
    <property type="entry name" value="LSM14"/>
    <property type="match status" value="1"/>
</dbReference>
<dbReference type="Pfam" id="PF09532">
    <property type="entry name" value="FDF"/>
    <property type="match status" value="1"/>
</dbReference>
<name>A0A1R1YMC3_9FUNG</name>
<dbReference type="PANTHER" id="PTHR13586:SF0">
    <property type="entry name" value="TRAILER HITCH, ISOFORM H"/>
    <property type="match status" value="1"/>
</dbReference>
<feature type="region of interest" description="Disordered" evidence="3">
    <location>
        <begin position="311"/>
        <end position="402"/>
    </location>
</feature>
<feature type="compositionally biased region" description="Polar residues" evidence="3">
    <location>
        <begin position="384"/>
        <end position="402"/>
    </location>
</feature>
<feature type="compositionally biased region" description="Low complexity" evidence="3">
    <location>
        <begin position="155"/>
        <end position="168"/>
    </location>
</feature>
<feature type="compositionally biased region" description="Polar residues" evidence="3">
    <location>
        <begin position="247"/>
        <end position="263"/>
    </location>
</feature>